<dbReference type="SMART" id="SM00482">
    <property type="entry name" value="POLAc"/>
    <property type="match status" value="1"/>
</dbReference>
<accession>A0A8S5SHT1</accession>
<dbReference type="SUPFAM" id="SSF53098">
    <property type="entry name" value="Ribonuclease H-like"/>
    <property type="match status" value="1"/>
</dbReference>
<dbReference type="GO" id="GO:0003887">
    <property type="term" value="F:DNA-directed DNA polymerase activity"/>
    <property type="evidence" value="ECO:0007669"/>
    <property type="project" value="InterPro"/>
</dbReference>
<dbReference type="InterPro" id="IPR001098">
    <property type="entry name" value="DNA-dir_DNA_pol_A_palm_dom"/>
</dbReference>
<dbReference type="GO" id="GO:0039693">
    <property type="term" value="P:viral DNA genome replication"/>
    <property type="evidence" value="ECO:0007669"/>
    <property type="project" value="UniProtKB-KW"/>
</dbReference>
<dbReference type="PANTHER" id="PTHR10133">
    <property type="entry name" value="DNA POLYMERASE I"/>
    <property type="match status" value="1"/>
</dbReference>
<evidence type="ECO:0000259" key="3">
    <source>
        <dbReference type="SMART" id="SM00482"/>
    </source>
</evidence>
<evidence type="ECO:0000313" key="4">
    <source>
        <dbReference type="EMBL" id="DAF50170.1"/>
    </source>
</evidence>
<dbReference type="GO" id="GO:0006302">
    <property type="term" value="P:double-strand break repair"/>
    <property type="evidence" value="ECO:0007669"/>
    <property type="project" value="TreeGrafter"/>
</dbReference>
<dbReference type="InterPro" id="IPR002298">
    <property type="entry name" value="DNA_polymerase_A"/>
</dbReference>
<proteinExistence type="predicted"/>
<protein>
    <submittedName>
        <fullName evidence="4">DNA polymerase I</fullName>
    </submittedName>
</protein>
<evidence type="ECO:0000256" key="1">
    <source>
        <dbReference type="ARBA" id="ARBA00022705"/>
    </source>
</evidence>
<dbReference type="Pfam" id="PF00476">
    <property type="entry name" value="DNA_pol_A"/>
    <property type="match status" value="1"/>
</dbReference>
<dbReference type="Gene3D" id="1.10.150.20">
    <property type="entry name" value="5' to 3' exonuclease, C-terminal subdomain"/>
    <property type="match status" value="1"/>
</dbReference>
<organism evidence="4">
    <name type="scientific">Siphoviridae sp. ct9zP9</name>
    <dbReference type="NCBI Taxonomy" id="2827795"/>
    <lineage>
        <taxon>Viruses</taxon>
        <taxon>Duplodnaviria</taxon>
        <taxon>Heunggongvirae</taxon>
        <taxon>Uroviricota</taxon>
        <taxon>Caudoviricetes</taxon>
    </lineage>
</organism>
<evidence type="ECO:0000256" key="2">
    <source>
        <dbReference type="ARBA" id="ARBA00023109"/>
    </source>
</evidence>
<dbReference type="GO" id="GO:0006261">
    <property type="term" value="P:DNA-templated DNA replication"/>
    <property type="evidence" value="ECO:0007669"/>
    <property type="project" value="InterPro"/>
</dbReference>
<dbReference type="CDD" id="cd08642">
    <property type="entry name" value="DNA_pol_A_pol_I_A"/>
    <property type="match status" value="1"/>
</dbReference>
<name>A0A8S5SHT1_9CAUD</name>
<keyword evidence="2" id="KW-1194">Viral DNA replication</keyword>
<keyword evidence="1" id="KW-0235">DNA replication</keyword>
<reference evidence="4" key="1">
    <citation type="journal article" date="2021" name="Proc. Natl. Acad. Sci. U.S.A.">
        <title>A Catalog of Tens of Thousands of Viruses from Human Metagenomes Reveals Hidden Associations with Chronic Diseases.</title>
        <authorList>
            <person name="Tisza M.J."/>
            <person name="Buck C.B."/>
        </authorList>
    </citation>
    <scope>NUCLEOTIDE SEQUENCE</scope>
    <source>
        <strain evidence="4">Ct9zP9</strain>
    </source>
</reference>
<dbReference type="PANTHER" id="PTHR10133:SF27">
    <property type="entry name" value="DNA POLYMERASE NU"/>
    <property type="match status" value="1"/>
</dbReference>
<dbReference type="InterPro" id="IPR043502">
    <property type="entry name" value="DNA/RNA_pol_sf"/>
</dbReference>
<dbReference type="EMBL" id="BK032593">
    <property type="protein sequence ID" value="DAF50170.1"/>
    <property type="molecule type" value="Genomic_DNA"/>
</dbReference>
<dbReference type="InterPro" id="IPR012337">
    <property type="entry name" value="RNaseH-like_sf"/>
</dbReference>
<sequence>MRELSIDIETYSSEDLLKTGVYRYAEAPDFTILLFAYAFDEEDIQIVDLASGEALPEKITEALTDPKIIKTAYNANFERTCIAAYLKTPMPPEQWRCSAVAAAELGLPQTLAGVAEALGLQEQKDARGKALINYFSKPCKPTKVNGGRTRNLPQHDSEKWAVFKEYCVQDVAVERAIKKKISRFPMVESEQRLWEVDQHILDCGVAADSLLAQNAISYNNTHKEDCKMQLQTITGLANVNSVAQLKRWIEERSGEAVPSLDKKNLKTILTTTKDEILKKVLWLRAETAKTSVAKYEAVERSVCKDGRVRGILQFYGANRTGRWAGRILQVQNLPQNHLQDLDLARELVRGGEYDIFRMLFPVPQTLSELIRTVLIPSDKCRFIVSDFSAIEARVIAYLADEAWRLNVFAEGGDIYCASASQMFHVPVVKHGINGHLRQKGKIAELALGYGGSAGALISMGALDMGLNEDELPELVEMWRTSNPAIVRFWRAVQDAAMDAIKGKPRRLPHGISFIREAGILFIGLPSGRRIAYVKPEIGENRFGGKSITYMGMDQTSKKWTRLETWGGKLVENIVQAFARDCLAESIMKLYKAGYRVVFHVHDEVILDEPKDRSSAQEVAALMGQPIEWAPGLPLNADAYECEYYRKD</sequence>
<dbReference type="SUPFAM" id="SSF56672">
    <property type="entry name" value="DNA/RNA polymerases"/>
    <property type="match status" value="1"/>
</dbReference>
<feature type="domain" description="DNA-directed DNA polymerase family A palm" evidence="3">
    <location>
        <begin position="367"/>
        <end position="612"/>
    </location>
</feature>
<dbReference type="GO" id="GO:0003677">
    <property type="term" value="F:DNA binding"/>
    <property type="evidence" value="ECO:0007669"/>
    <property type="project" value="InterPro"/>
</dbReference>